<evidence type="ECO:0000313" key="2">
    <source>
        <dbReference type="Proteomes" id="UP000076925"/>
    </source>
</evidence>
<dbReference type="RefSeq" id="WP_017749957.1">
    <property type="nucleotide sequence ID" value="NZ_KQ976354.1"/>
</dbReference>
<keyword evidence="2" id="KW-1185">Reference proteome</keyword>
<evidence type="ECO:0000313" key="1">
    <source>
        <dbReference type="EMBL" id="KYC40222.1"/>
    </source>
</evidence>
<proteinExistence type="predicted"/>
<comment type="caution">
    <text evidence="1">The sequence shown here is derived from an EMBL/GenBank/DDBJ whole genome shotgun (WGS) entry which is preliminary data.</text>
</comment>
<accession>A0A139X6H1</accession>
<dbReference type="AlphaFoldDB" id="A0A139X6H1"/>
<dbReference type="EMBL" id="ANNX02000030">
    <property type="protein sequence ID" value="KYC40222.1"/>
    <property type="molecule type" value="Genomic_DNA"/>
</dbReference>
<reference evidence="1 2" key="1">
    <citation type="journal article" date="2013" name="Genome Biol. Evol.">
        <title>Genomes of Stigonematalean cyanobacteria (subsection V) and the evolution of oxygenic photosynthesis from prokaryotes to plastids.</title>
        <authorList>
            <person name="Dagan T."/>
            <person name="Roettger M."/>
            <person name="Stucken K."/>
            <person name="Landan G."/>
            <person name="Koch R."/>
            <person name="Major P."/>
            <person name="Gould S.B."/>
            <person name="Goremykin V.V."/>
            <person name="Rippka R."/>
            <person name="Tandeau de Marsac N."/>
            <person name="Gugger M."/>
            <person name="Lockhart P.J."/>
            <person name="Allen J.F."/>
            <person name="Brune I."/>
            <person name="Maus I."/>
            <person name="Puhler A."/>
            <person name="Martin W.F."/>
        </authorList>
    </citation>
    <scope>NUCLEOTIDE SEQUENCE [LARGE SCALE GENOMIC DNA]</scope>
    <source>
        <strain evidence="1 2">PCC 7110</strain>
    </source>
</reference>
<gene>
    <name evidence="1" type="ORF">WA1_27175</name>
</gene>
<name>A0A139X6H1_9CYAN</name>
<sequence>MRLTIARLKKMIEDAEAAHVSPARIEALRKELAELESEALQSPAPVSFVEEDEHSIRVSTAPLGKDEFKGVPRKPFKV</sequence>
<protein>
    <submittedName>
        <fullName evidence="1">Uncharacterized protein</fullName>
    </submittedName>
</protein>
<dbReference type="Proteomes" id="UP000076925">
    <property type="component" value="Unassembled WGS sequence"/>
</dbReference>
<organism evidence="1 2">
    <name type="scientific">Scytonema hofmannii PCC 7110</name>
    <dbReference type="NCBI Taxonomy" id="128403"/>
    <lineage>
        <taxon>Bacteria</taxon>
        <taxon>Bacillati</taxon>
        <taxon>Cyanobacteriota</taxon>
        <taxon>Cyanophyceae</taxon>
        <taxon>Nostocales</taxon>
        <taxon>Scytonemataceae</taxon>
        <taxon>Scytonema</taxon>
    </lineage>
</organism>